<proteinExistence type="predicted"/>
<dbReference type="AlphaFoldDB" id="A0A8X6WH14"/>
<sequence>MPAMVGYLNHWATAAQISIQWSICGFKFKVIRHLNPQLFGITLLESVILLSVDSIFVQELLWIPCYQELTIDELIEMHEQEQGIERHDYLDLVQSENRMTVGNLTEGLSFIEKRLQTLENTYSKEERIFFKKSKE</sequence>
<name>A0A8X6WH14_TRICX</name>
<gene>
    <name evidence="1" type="ORF">TNCV_2505021</name>
</gene>
<accession>A0A8X6WH14</accession>
<keyword evidence="2" id="KW-1185">Reference proteome</keyword>
<protein>
    <submittedName>
        <fullName evidence="1">Uncharacterized protein</fullName>
    </submittedName>
</protein>
<dbReference type="Proteomes" id="UP000887159">
    <property type="component" value="Unassembled WGS sequence"/>
</dbReference>
<organism evidence="1 2">
    <name type="scientific">Trichonephila clavipes</name>
    <name type="common">Golden silk orbweaver</name>
    <name type="synonym">Nephila clavipes</name>
    <dbReference type="NCBI Taxonomy" id="2585209"/>
    <lineage>
        <taxon>Eukaryota</taxon>
        <taxon>Metazoa</taxon>
        <taxon>Ecdysozoa</taxon>
        <taxon>Arthropoda</taxon>
        <taxon>Chelicerata</taxon>
        <taxon>Arachnida</taxon>
        <taxon>Araneae</taxon>
        <taxon>Araneomorphae</taxon>
        <taxon>Entelegynae</taxon>
        <taxon>Araneoidea</taxon>
        <taxon>Nephilidae</taxon>
        <taxon>Trichonephila</taxon>
    </lineage>
</organism>
<reference evidence="1" key="1">
    <citation type="submission" date="2020-08" db="EMBL/GenBank/DDBJ databases">
        <title>Multicomponent nature underlies the extraordinary mechanical properties of spider dragline silk.</title>
        <authorList>
            <person name="Kono N."/>
            <person name="Nakamura H."/>
            <person name="Mori M."/>
            <person name="Yoshida Y."/>
            <person name="Ohtoshi R."/>
            <person name="Malay A.D."/>
            <person name="Moran D.A.P."/>
            <person name="Tomita M."/>
            <person name="Numata K."/>
            <person name="Arakawa K."/>
        </authorList>
    </citation>
    <scope>NUCLEOTIDE SEQUENCE</scope>
</reference>
<evidence type="ECO:0000313" key="2">
    <source>
        <dbReference type="Proteomes" id="UP000887159"/>
    </source>
</evidence>
<evidence type="ECO:0000313" key="1">
    <source>
        <dbReference type="EMBL" id="GFY34199.1"/>
    </source>
</evidence>
<comment type="caution">
    <text evidence="1">The sequence shown here is derived from an EMBL/GenBank/DDBJ whole genome shotgun (WGS) entry which is preliminary data.</text>
</comment>
<dbReference type="EMBL" id="BMAU01021422">
    <property type="protein sequence ID" value="GFY34199.1"/>
    <property type="molecule type" value="Genomic_DNA"/>
</dbReference>